<dbReference type="EMBL" id="JAFCIX010000294">
    <property type="protein sequence ID" value="KAH6595628.1"/>
    <property type="molecule type" value="Genomic_DNA"/>
</dbReference>
<comment type="caution">
    <text evidence="12">The sequence shown here is derived from an EMBL/GenBank/DDBJ whole genome shotgun (WGS) entry which is preliminary data.</text>
</comment>
<dbReference type="PANTHER" id="PTHR33478:SF1">
    <property type="entry name" value="EXTRACELLULAR METALLOPROTEINASE MEP"/>
    <property type="match status" value="1"/>
</dbReference>
<dbReference type="Gene3D" id="1.10.390.10">
    <property type="entry name" value="Neutral Protease Domain 2"/>
    <property type="match status" value="1"/>
</dbReference>
<proteinExistence type="inferred from homology"/>
<evidence type="ECO:0000256" key="9">
    <source>
        <dbReference type="ARBA" id="ARBA00023049"/>
    </source>
</evidence>
<keyword evidence="7 11" id="KW-0378">Hydrolase</keyword>
<evidence type="ECO:0000256" key="10">
    <source>
        <dbReference type="ARBA" id="ARBA00023145"/>
    </source>
</evidence>
<evidence type="ECO:0000256" key="1">
    <source>
        <dbReference type="ARBA" id="ARBA00001947"/>
    </source>
</evidence>
<evidence type="ECO:0000256" key="2">
    <source>
        <dbReference type="ARBA" id="ARBA00004613"/>
    </source>
</evidence>
<reference evidence="12 13" key="1">
    <citation type="submission" date="2021-02" db="EMBL/GenBank/DDBJ databases">
        <title>Variation within the Batrachochytrium salamandrivorans European outbreak.</title>
        <authorList>
            <person name="Kelly M."/>
            <person name="Pasmans F."/>
            <person name="Shea T.P."/>
            <person name="Munoz J.F."/>
            <person name="Carranza S."/>
            <person name="Cuomo C.A."/>
            <person name="Martel A."/>
        </authorList>
    </citation>
    <scope>NUCLEOTIDE SEQUENCE [LARGE SCALE GENOMIC DNA]</scope>
    <source>
        <strain evidence="12 13">AMFP18/2</strain>
    </source>
</reference>
<gene>
    <name evidence="12" type="ORF">BASA50_005710</name>
</gene>
<organism evidence="12 13">
    <name type="scientific">Batrachochytrium salamandrivorans</name>
    <dbReference type="NCBI Taxonomy" id="1357716"/>
    <lineage>
        <taxon>Eukaryota</taxon>
        <taxon>Fungi</taxon>
        <taxon>Fungi incertae sedis</taxon>
        <taxon>Chytridiomycota</taxon>
        <taxon>Chytridiomycota incertae sedis</taxon>
        <taxon>Chytridiomycetes</taxon>
        <taxon>Rhizophydiales</taxon>
        <taxon>Rhizophydiales incertae sedis</taxon>
        <taxon>Batrachochytrium</taxon>
    </lineage>
</organism>
<name>A0ABQ8FDD2_9FUNG</name>
<evidence type="ECO:0000256" key="8">
    <source>
        <dbReference type="ARBA" id="ARBA00022833"/>
    </source>
</evidence>
<evidence type="ECO:0000256" key="7">
    <source>
        <dbReference type="ARBA" id="ARBA00022801"/>
    </source>
</evidence>
<dbReference type="Proteomes" id="UP001648503">
    <property type="component" value="Unassembled WGS sequence"/>
</dbReference>
<sequence length="110" mass="12443">MDVNPLTYQDAIGEKDPHRLGEIWAVMLWEVYWNLVDEYGFSANLHDATQKKGNIIFLQLFVGTLMIQPCNPTFDSARRAMLAADDAYYGGIHKHLIRKGFAKRGLGSIS</sequence>
<evidence type="ECO:0000256" key="11">
    <source>
        <dbReference type="RuleBase" id="RU364017"/>
    </source>
</evidence>
<keyword evidence="4 11" id="KW-0964">Secreted</keyword>
<keyword evidence="8 11" id="KW-0862">Zinc</keyword>
<evidence type="ECO:0000256" key="3">
    <source>
        <dbReference type="ARBA" id="ARBA00006006"/>
    </source>
</evidence>
<dbReference type="EC" id="3.4.24.-" evidence="11"/>
<protein>
    <recommendedName>
        <fullName evidence="11">Extracellular metalloproteinase</fullName>
        <ecNumber evidence="11">3.4.24.-</ecNumber>
    </recommendedName>
    <alternativeName>
        <fullName evidence="11">Fungalysin</fullName>
    </alternativeName>
</protein>
<dbReference type="SUPFAM" id="SSF55486">
    <property type="entry name" value="Metalloproteases ('zincins'), catalytic domain"/>
    <property type="match status" value="1"/>
</dbReference>
<evidence type="ECO:0000256" key="4">
    <source>
        <dbReference type="ARBA" id="ARBA00022525"/>
    </source>
</evidence>
<evidence type="ECO:0000256" key="5">
    <source>
        <dbReference type="ARBA" id="ARBA00022670"/>
    </source>
</evidence>
<evidence type="ECO:0000313" key="13">
    <source>
        <dbReference type="Proteomes" id="UP001648503"/>
    </source>
</evidence>
<keyword evidence="10 11" id="KW-0865">Zymogen</keyword>
<comment type="similarity">
    <text evidence="3 11">Belongs to the peptidase M36 family.</text>
</comment>
<keyword evidence="6 11" id="KW-0479">Metal-binding</keyword>
<keyword evidence="5 11" id="KW-0645">Protease</keyword>
<keyword evidence="13" id="KW-1185">Reference proteome</keyword>
<evidence type="ECO:0000256" key="6">
    <source>
        <dbReference type="ARBA" id="ARBA00022723"/>
    </source>
</evidence>
<keyword evidence="9 11" id="KW-0482">Metalloprotease</keyword>
<dbReference type="InterPro" id="IPR027268">
    <property type="entry name" value="Peptidase_M4/M1_CTD_sf"/>
</dbReference>
<comment type="subcellular location">
    <subcellularLocation>
        <location evidence="2 11">Secreted</location>
    </subcellularLocation>
</comment>
<dbReference type="PANTHER" id="PTHR33478">
    <property type="entry name" value="EXTRACELLULAR METALLOPROTEINASE MEP"/>
    <property type="match status" value="1"/>
</dbReference>
<dbReference type="InterPro" id="IPR001842">
    <property type="entry name" value="Peptidase_M36"/>
</dbReference>
<dbReference type="InterPro" id="IPR050371">
    <property type="entry name" value="Fungal_virulence_M36"/>
</dbReference>
<dbReference type="Pfam" id="PF02128">
    <property type="entry name" value="Peptidase_M36"/>
    <property type="match status" value="1"/>
</dbReference>
<accession>A0ABQ8FDD2</accession>
<evidence type="ECO:0000313" key="12">
    <source>
        <dbReference type="EMBL" id="KAH6595628.1"/>
    </source>
</evidence>
<comment type="cofactor">
    <cofactor evidence="1 11">
        <name>Zn(2+)</name>
        <dbReference type="ChEBI" id="CHEBI:29105"/>
    </cofactor>
</comment>